<protein>
    <submittedName>
        <fullName evidence="9">Phosphonate ABC transporter, permease protein PhnE</fullName>
    </submittedName>
</protein>
<dbReference type="SUPFAM" id="SSF161098">
    <property type="entry name" value="MetI-like"/>
    <property type="match status" value="1"/>
</dbReference>
<evidence type="ECO:0000256" key="4">
    <source>
        <dbReference type="ARBA" id="ARBA00022692"/>
    </source>
</evidence>
<evidence type="ECO:0000256" key="7">
    <source>
        <dbReference type="RuleBase" id="RU363032"/>
    </source>
</evidence>
<evidence type="ECO:0000313" key="10">
    <source>
        <dbReference type="Proteomes" id="UP000192343"/>
    </source>
</evidence>
<dbReference type="RefSeq" id="WP_083047742.1">
    <property type="nucleotide sequence ID" value="NZ_MWQY01000002.1"/>
</dbReference>
<feature type="transmembrane region" description="Helical" evidence="7">
    <location>
        <begin position="246"/>
        <end position="265"/>
    </location>
</feature>
<dbReference type="EMBL" id="MWQY01000002">
    <property type="protein sequence ID" value="ORC37764.1"/>
    <property type="molecule type" value="Genomic_DNA"/>
</dbReference>
<dbReference type="PANTHER" id="PTHR30043">
    <property type="entry name" value="PHOSPHONATES TRANSPORT SYSTEM PERMEASE PROTEIN"/>
    <property type="match status" value="1"/>
</dbReference>
<keyword evidence="3" id="KW-1003">Cell membrane</keyword>
<name>A0A1Y1S1S2_9SPIO</name>
<dbReference type="AlphaFoldDB" id="A0A1Y1S1S2"/>
<comment type="subcellular location">
    <subcellularLocation>
        <location evidence="1 7">Cell membrane</location>
        <topology evidence="1 7">Multi-pass membrane protein</topology>
    </subcellularLocation>
</comment>
<organism evidence="9 10">
    <name type="scientific">Marispirochaeta aestuarii</name>
    <dbReference type="NCBI Taxonomy" id="1963862"/>
    <lineage>
        <taxon>Bacteria</taxon>
        <taxon>Pseudomonadati</taxon>
        <taxon>Spirochaetota</taxon>
        <taxon>Spirochaetia</taxon>
        <taxon>Spirochaetales</taxon>
        <taxon>Spirochaetaceae</taxon>
        <taxon>Marispirochaeta</taxon>
    </lineage>
</organism>
<evidence type="ECO:0000256" key="6">
    <source>
        <dbReference type="ARBA" id="ARBA00023136"/>
    </source>
</evidence>
<keyword evidence="6 7" id="KW-0472">Membrane</keyword>
<keyword evidence="10" id="KW-1185">Reference proteome</keyword>
<dbReference type="STRING" id="1963862.B4O97_01825"/>
<dbReference type="Pfam" id="PF00528">
    <property type="entry name" value="BPD_transp_1"/>
    <property type="match status" value="1"/>
</dbReference>
<dbReference type="InterPro" id="IPR035906">
    <property type="entry name" value="MetI-like_sf"/>
</dbReference>
<feature type="transmembrane region" description="Helical" evidence="7">
    <location>
        <begin position="109"/>
        <end position="128"/>
    </location>
</feature>
<dbReference type="PANTHER" id="PTHR30043:SF1">
    <property type="entry name" value="ABC TRANSPORT SYSTEM PERMEASE PROTEIN P69"/>
    <property type="match status" value="1"/>
</dbReference>
<reference evidence="9 10" key="1">
    <citation type="submission" date="2017-03" db="EMBL/GenBank/DDBJ databases">
        <title>Draft Genome sequence of Marispirochaeta sp. strain JC444.</title>
        <authorList>
            <person name="Shivani Y."/>
            <person name="Subhash Y."/>
            <person name="Sasikala C."/>
            <person name="Ramana C."/>
        </authorList>
    </citation>
    <scope>NUCLEOTIDE SEQUENCE [LARGE SCALE GENOMIC DNA]</scope>
    <source>
        <strain evidence="9 10">JC444</strain>
    </source>
</reference>
<feature type="transmembrane region" description="Helical" evidence="7">
    <location>
        <begin position="220"/>
        <end position="240"/>
    </location>
</feature>
<accession>A0A1Y1S1S2</accession>
<sequence>MNKALSGGGSSAGHFHWKRPPFISNPVLRYGLLTAFVVYFAYVFNTLEVNPERIVRGIPRAMQIFSGAIPPDFSARGKLIFTGFIESIQITFLATFAGVLLSIPFAFAAARNIAILPIYGLGRGIIIVARSLHPVVLGVLFVKAVGFGAFAGVLTLIIYTLGFVGKLLAEAIEEIKHGQIEAIRSTGAGYFSVLVYAVLPQIMPRLIGLTMYQLDINLRASAVIGLVGAGGIGNTLNSAFGRYDYGTASAILLVMIIIILFAESVSSRLRRFTR</sequence>
<evidence type="ECO:0000256" key="5">
    <source>
        <dbReference type="ARBA" id="ARBA00022989"/>
    </source>
</evidence>
<dbReference type="GO" id="GO:0005886">
    <property type="term" value="C:plasma membrane"/>
    <property type="evidence" value="ECO:0007669"/>
    <property type="project" value="UniProtKB-SubCell"/>
</dbReference>
<gene>
    <name evidence="9" type="ORF">B4O97_01825</name>
</gene>
<evidence type="ECO:0000313" key="9">
    <source>
        <dbReference type="EMBL" id="ORC37764.1"/>
    </source>
</evidence>
<keyword evidence="5 7" id="KW-1133">Transmembrane helix</keyword>
<dbReference type="Gene3D" id="1.10.3720.10">
    <property type="entry name" value="MetI-like"/>
    <property type="match status" value="1"/>
</dbReference>
<feature type="domain" description="ABC transmembrane type-1" evidence="8">
    <location>
        <begin position="84"/>
        <end position="266"/>
    </location>
</feature>
<comment type="similarity">
    <text evidence="7">Belongs to the binding-protein-dependent transport system permease family.</text>
</comment>
<feature type="transmembrane region" description="Helical" evidence="7">
    <location>
        <begin position="27"/>
        <end position="47"/>
    </location>
</feature>
<evidence type="ECO:0000256" key="2">
    <source>
        <dbReference type="ARBA" id="ARBA00022448"/>
    </source>
</evidence>
<dbReference type="GO" id="GO:0015416">
    <property type="term" value="F:ABC-type phosphonate transporter activity"/>
    <property type="evidence" value="ECO:0007669"/>
    <property type="project" value="InterPro"/>
</dbReference>
<dbReference type="OrthoDB" id="8557224at2"/>
<evidence type="ECO:0000259" key="8">
    <source>
        <dbReference type="PROSITE" id="PS50928"/>
    </source>
</evidence>
<keyword evidence="2 7" id="KW-0813">Transport</keyword>
<dbReference type="InterPro" id="IPR005769">
    <property type="entry name" value="PhnE/PtxC"/>
</dbReference>
<evidence type="ECO:0000256" key="3">
    <source>
        <dbReference type="ARBA" id="ARBA00022475"/>
    </source>
</evidence>
<proteinExistence type="inferred from homology"/>
<dbReference type="NCBIfam" id="TIGR01097">
    <property type="entry name" value="PhnE"/>
    <property type="match status" value="1"/>
</dbReference>
<feature type="transmembrane region" description="Helical" evidence="7">
    <location>
        <begin position="182"/>
        <end position="199"/>
    </location>
</feature>
<dbReference type="InterPro" id="IPR000515">
    <property type="entry name" value="MetI-like"/>
</dbReference>
<feature type="transmembrane region" description="Helical" evidence="7">
    <location>
        <begin position="79"/>
        <end position="103"/>
    </location>
</feature>
<keyword evidence="4 7" id="KW-0812">Transmembrane</keyword>
<dbReference type="PROSITE" id="PS50928">
    <property type="entry name" value="ABC_TM1"/>
    <property type="match status" value="1"/>
</dbReference>
<dbReference type="Proteomes" id="UP000192343">
    <property type="component" value="Unassembled WGS sequence"/>
</dbReference>
<feature type="transmembrane region" description="Helical" evidence="7">
    <location>
        <begin position="135"/>
        <end position="162"/>
    </location>
</feature>
<evidence type="ECO:0000256" key="1">
    <source>
        <dbReference type="ARBA" id="ARBA00004651"/>
    </source>
</evidence>
<comment type="caution">
    <text evidence="9">The sequence shown here is derived from an EMBL/GenBank/DDBJ whole genome shotgun (WGS) entry which is preliminary data.</text>
</comment>
<dbReference type="CDD" id="cd06261">
    <property type="entry name" value="TM_PBP2"/>
    <property type="match status" value="1"/>
</dbReference>